<sequence length="63" mass="7044">MKILKSKSFLDDQSLTAFVIESGITREDIFAISTPARGGFGGFVLFFYSDQDVKEKESKGFWG</sequence>
<protein>
    <submittedName>
        <fullName evidence="1">Uncharacterized protein</fullName>
    </submittedName>
</protein>
<keyword evidence="2" id="KW-1185">Reference proteome</keyword>
<accession>A0ABW5XTV8</accession>
<proteinExistence type="predicted"/>
<reference evidence="2" key="1">
    <citation type="journal article" date="2019" name="Int. J. Syst. Evol. Microbiol.">
        <title>The Global Catalogue of Microorganisms (GCM) 10K type strain sequencing project: providing services to taxonomists for standard genome sequencing and annotation.</title>
        <authorList>
            <consortium name="The Broad Institute Genomics Platform"/>
            <consortium name="The Broad Institute Genome Sequencing Center for Infectious Disease"/>
            <person name="Wu L."/>
            <person name="Ma J."/>
        </authorList>
    </citation>
    <scope>NUCLEOTIDE SEQUENCE [LARGE SCALE GENOMIC DNA]</scope>
    <source>
        <strain evidence="2">KCTC 52232</strain>
    </source>
</reference>
<gene>
    <name evidence="1" type="ORF">ACFSYC_15185</name>
</gene>
<dbReference type="RefSeq" id="WP_377129336.1">
    <property type="nucleotide sequence ID" value="NZ_JBHUON010000020.1"/>
</dbReference>
<evidence type="ECO:0000313" key="1">
    <source>
        <dbReference type="EMBL" id="MFD2866042.1"/>
    </source>
</evidence>
<organism evidence="1 2">
    <name type="scientific">Mucilaginibacter antarcticus</name>
    <dbReference type="NCBI Taxonomy" id="1855725"/>
    <lineage>
        <taxon>Bacteria</taxon>
        <taxon>Pseudomonadati</taxon>
        <taxon>Bacteroidota</taxon>
        <taxon>Sphingobacteriia</taxon>
        <taxon>Sphingobacteriales</taxon>
        <taxon>Sphingobacteriaceae</taxon>
        <taxon>Mucilaginibacter</taxon>
    </lineage>
</organism>
<evidence type="ECO:0000313" key="2">
    <source>
        <dbReference type="Proteomes" id="UP001597601"/>
    </source>
</evidence>
<dbReference type="Proteomes" id="UP001597601">
    <property type="component" value="Unassembled WGS sequence"/>
</dbReference>
<comment type="caution">
    <text evidence="1">The sequence shown here is derived from an EMBL/GenBank/DDBJ whole genome shotgun (WGS) entry which is preliminary data.</text>
</comment>
<name>A0ABW5XTV8_9SPHI</name>
<dbReference type="EMBL" id="JBHUON010000020">
    <property type="protein sequence ID" value="MFD2866042.1"/>
    <property type="molecule type" value="Genomic_DNA"/>
</dbReference>